<dbReference type="Pfam" id="PF00296">
    <property type="entry name" value="Bac_luciferase"/>
    <property type="match status" value="1"/>
</dbReference>
<protein>
    <submittedName>
        <fullName evidence="6">LLM class F420-dependent oxidoreductase</fullName>
    </submittedName>
</protein>
<gene>
    <name evidence="6" type="ORF">FJZ47_24340</name>
</gene>
<keyword evidence="1" id="KW-0285">Flavoprotein</keyword>
<reference evidence="6" key="1">
    <citation type="submission" date="2019-03" db="EMBL/GenBank/DDBJ databases">
        <title>Lake Tanganyika Metagenome-Assembled Genomes (MAGs).</title>
        <authorList>
            <person name="Tran P."/>
        </authorList>
    </citation>
    <scope>NUCLEOTIDE SEQUENCE</scope>
    <source>
        <strain evidence="6">K_DeepCast_65m_m2_066</strain>
    </source>
</reference>
<dbReference type="InterPro" id="IPR011251">
    <property type="entry name" value="Luciferase-like_dom"/>
</dbReference>
<dbReference type="EMBL" id="VGLS01001105">
    <property type="protein sequence ID" value="MBM3226908.1"/>
    <property type="molecule type" value="Genomic_DNA"/>
</dbReference>
<dbReference type="Proteomes" id="UP000712673">
    <property type="component" value="Unassembled WGS sequence"/>
</dbReference>
<keyword evidence="3" id="KW-0560">Oxidoreductase</keyword>
<dbReference type="NCBIfam" id="TIGR03619">
    <property type="entry name" value="F420_Rv2161c"/>
    <property type="match status" value="1"/>
</dbReference>
<evidence type="ECO:0000313" key="6">
    <source>
        <dbReference type="EMBL" id="MBM3226908.1"/>
    </source>
</evidence>
<keyword evidence="2" id="KW-0288">FMN</keyword>
<comment type="caution">
    <text evidence="6">The sequence shown here is derived from an EMBL/GenBank/DDBJ whole genome shotgun (WGS) entry which is preliminary data.</text>
</comment>
<dbReference type="PANTHER" id="PTHR42847:SF4">
    <property type="entry name" value="ALKANESULFONATE MONOOXYGENASE-RELATED"/>
    <property type="match status" value="1"/>
</dbReference>
<proteinExistence type="predicted"/>
<evidence type="ECO:0000256" key="1">
    <source>
        <dbReference type="ARBA" id="ARBA00022630"/>
    </source>
</evidence>
<evidence type="ECO:0000256" key="2">
    <source>
        <dbReference type="ARBA" id="ARBA00022643"/>
    </source>
</evidence>
<name>A0A937W4N0_UNCTE</name>
<dbReference type="PANTHER" id="PTHR42847">
    <property type="entry name" value="ALKANESULFONATE MONOOXYGENASE"/>
    <property type="match status" value="1"/>
</dbReference>
<dbReference type="Gene3D" id="3.20.20.30">
    <property type="entry name" value="Luciferase-like domain"/>
    <property type="match status" value="1"/>
</dbReference>
<evidence type="ECO:0000259" key="5">
    <source>
        <dbReference type="Pfam" id="PF00296"/>
    </source>
</evidence>
<evidence type="ECO:0000256" key="3">
    <source>
        <dbReference type="ARBA" id="ARBA00023002"/>
    </source>
</evidence>
<dbReference type="GO" id="GO:0046306">
    <property type="term" value="P:alkanesulfonate catabolic process"/>
    <property type="evidence" value="ECO:0007669"/>
    <property type="project" value="TreeGrafter"/>
</dbReference>
<dbReference type="AlphaFoldDB" id="A0A937W4N0"/>
<dbReference type="InterPro" id="IPR050172">
    <property type="entry name" value="SsuD_RutA_monooxygenase"/>
</dbReference>
<sequence length="277" mass="31299">MQIGVGMFATDYAIPIDELARETEARGFESLWVPEHTHIPTSRRTPWPGGSELPLEYSHTYDPFISLMLAAAVTKTLKLGTGICLVIERDTITMAKEVASLDRLSGGRFLFGIGGGWNVEEMEHHGTAYKTRFHKMGEQVRAMKEIWTKDVAEFHGNFVNFEPIWCWPKPAQQPHPPVLLGGESRYTLQRVVDYCEGWFPRSRQPELVTQGMNALREYAARAGRDMRTISVSVFGVEADPKLVGMYQEADVTRVILRLPSAGRDTILPLLDQYARFL</sequence>
<dbReference type="InterPro" id="IPR036661">
    <property type="entry name" value="Luciferase-like_sf"/>
</dbReference>
<dbReference type="SUPFAM" id="SSF51679">
    <property type="entry name" value="Bacterial luciferase-like"/>
    <property type="match status" value="1"/>
</dbReference>
<evidence type="ECO:0000256" key="4">
    <source>
        <dbReference type="ARBA" id="ARBA00023033"/>
    </source>
</evidence>
<accession>A0A937W4N0</accession>
<evidence type="ECO:0000313" key="7">
    <source>
        <dbReference type="Proteomes" id="UP000712673"/>
    </source>
</evidence>
<dbReference type="InterPro" id="IPR019921">
    <property type="entry name" value="Lucif-like_OxRdtase_Rv2161c"/>
</dbReference>
<organism evidence="6 7">
    <name type="scientific">Tectimicrobiota bacterium</name>
    <dbReference type="NCBI Taxonomy" id="2528274"/>
    <lineage>
        <taxon>Bacteria</taxon>
        <taxon>Pseudomonadati</taxon>
        <taxon>Nitrospinota/Tectimicrobiota group</taxon>
        <taxon>Candidatus Tectimicrobiota</taxon>
    </lineage>
</organism>
<feature type="domain" description="Luciferase-like" evidence="5">
    <location>
        <begin position="17"/>
        <end position="234"/>
    </location>
</feature>
<keyword evidence="4" id="KW-0503">Monooxygenase</keyword>
<dbReference type="GO" id="GO:0008726">
    <property type="term" value="F:alkanesulfonate monooxygenase activity"/>
    <property type="evidence" value="ECO:0007669"/>
    <property type="project" value="TreeGrafter"/>
</dbReference>